<name>A0A395RGY0_9HYPO</name>
<accession>A0A395RGY0</accession>
<evidence type="ECO:0000313" key="1">
    <source>
        <dbReference type="EMBL" id="RGP59361.1"/>
    </source>
</evidence>
<gene>
    <name evidence="1" type="ORF">FLONG3_11215</name>
</gene>
<keyword evidence="2" id="KW-1185">Reference proteome</keyword>
<dbReference type="OrthoDB" id="4487429at2759"/>
<organism evidence="1 2">
    <name type="scientific">Fusarium longipes</name>
    <dbReference type="NCBI Taxonomy" id="694270"/>
    <lineage>
        <taxon>Eukaryota</taxon>
        <taxon>Fungi</taxon>
        <taxon>Dikarya</taxon>
        <taxon>Ascomycota</taxon>
        <taxon>Pezizomycotina</taxon>
        <taxon>Sordariomycetes</taxon>
        <taxon>Hypocreomycetidae</taxon>
        <taxon>Hypocreales</taxon>
        <taxon>Nectriaceae</taxon>
        <taxon>Fusarium</taxon>
    </lineage>
</organism>
<dbReference type="Proteomes" id="UP000266234">
    <property type="component" value="Unassembled WGS sequence"/>
</dbReference>
<evidence type="ECO:0000313" key="2">
    <source>
        <dbReference type="Proteomes" id="UP000266234"/>
    </source>
</evidence>
<dbReference type="EMBL" id="PXOG01000385">
    <property type="protein sequence ID" value="RGP59361.1"/>
    <property type="molecule type" value="Genomic_DNA"/>
</dbReference>
<protein>
    <submittedName>
        <fullName evidence="1">Uncharacterized protein</fullName>
    </submittedName>
</protein>
<proteinExistence type="predicted"/>
<dbReference type="AlphaFoldDB" id="A0A395RGY0"/>
<dbReference type="STRING" id="694270.A0A395RGY0"/>
<comment type="caution">
    <text evidence="1">The sequence shown here is derived from an EMBL/GenBank/DDBJ whole genome shotgun (WGS) entry which is preliminary data.</text>
</comment>
<reference evidence="1 2" key="1">
    <citation type="journal article" date="2018" name="PLoS Pathog.">
        <title>Evolution of structural diversity of trichothecenes, a family of toxins produced by plant pathogenic and entomopathogenic fungi.</title>
        <authorList>
            <person name="Proctor R.H."/>
            <person name="McCormick S.P."/>
            <person name="Kim H.S."/>
            <person name="Cardoza R.E."/>
            <person name="Stanley A.M."/>
            <person name="Lindo L."/>
            <person name="Kelly A."/>
            <person name="Brown D.W."/>
            <person name="Lee T."/>
            <person name="Vaughan M.M."/>
            <person name="Alexander N.J."/>
            <person name="Busman M."/>
            <person name="Gutierrez S."/>
        </authorList>
    </citation>
    <scope>NUCLEOTIDE SEQUENCE [LARGE SCALE GENOMIC DNA]</scope>
    <source>
        <strain evidence="1 2">NRRL 20695</strain>
    </source>
</reference>
<sequence length="233" mass="26830">MMLKQAIAFIFGFMTSEDVRTVEDACTIEDVCTFGDHDLNILIPPPHGKEPQILFHERVDPFAITRFPRTEFTSKIGGIVHGWPAKGGYYSKLCSVAELEFLGLDRFEPASKSEDLEEEEAHCARMRQLGARYYRNPDHQFDAQKRYYHWDPDEPKVFIGWPANGGVWFLRTTARQEIRQGLGRIGMAFTMEERCKMIDHFGGEFFADPKDCPHLDLDGSREQAENEKVSIYD</sequence>